<dbReference type="Proteomes" id="UP001500902">
    <property type="component" value="Unassembled WGS sequence"/>
</dbReference>
<comment type="caution">
    <text evidence="1">The sequence shown here is derived from an EMBL/GenBank/DDBJ whole genome shotgun (WGS) entry which is preliminary data.</text>
</comment>
<sequence length="1037" mass="114914">MRIFDPMMFVGLGGTGCRVGVELERWLRDELCGPDGMDLIRNFRWQNYLPYELPSCLQFVYVDLNEDELNRTRRRVVPTEKELPAAGRTAHLIYDVVPKFDSYPEVARNLRATLSDHVKDWLPPREQEPLIAPLMRGAGQLPTVARAALFERMRHGTGPVVQGVEDAIGAISNSGSELAALGGRLRRSCDVFVAFSVAGGTGSGVFYDYLHLIGDAFARSGIRARVYPLVVMPSAFAEGRGGGRRARLNAGSSLLDLFRLVDDQNAPHAGTQVDEEGIAGELGVRYPVRGEVRLATGTVQTAFLFTMPPGVERDDLHRSVASLIVSLAATRQGTAAEAAGGMEDRGEASFADDFINRAVEREVPAASGIGNRGVSTSFVSSMTVPVEELADLVSSRLLARAVTQLDTVPPGAAETNVDEIRRMFTTTNLEPLHTREALPLPETRPATGAAEVQKALANRIRAMEDNLASLERRLSRVVPTMAQEMDVRRGAIAGLGHVDPFRLRRVIVGLPGDVHEADRLGFAGLLDQRRAQPRKPYENMSEAPPQPRPMRDRLFRKVQWSDPEVQGSLADQEAWYLWRSQGLWHRAWADQMPRWEPRRKQLLREVREFTQAFVEHAEADPERFARRAGELYETRVGVYHLLPPAGAEAFYDTVVRRFVDVFVSRQLLRPTDAEAGVVNVLVGAEGWRHAYDLAWRTGKPAEALDWVRDRLKLEVKKLFKDRDEASALGEPPLLPSLADLLAQAAGAGGDDPHVRQFQLKLADLVPGGFTPDGTGDLKVLVSYPAPAKDLDLERFLKERIDLPGAPDFRNIDADSVTVVQVRTSMSVTQVRELREVLHSWGDALRDERPQDHLKWRQRLGYDFGYLATTEEHRVRILHRLLCLLWNGRVGVVEGEPDSPSRIRIDVEGGSMTLPLTGYGRASSWPSVLRAYEQWVIGGDEEFRGLVSDQLMNALPTGLAGALSVPHPLYHQVTGMAADQLGLLEIMAPKLPSGARNRADQLIAFWAHTLPAARDLPFERVGEAVAYNLRDLEALVGE</sequence>
<dbReference type="EMBL" id="BAAAZP010000100">
    <property type="protein sequence ID" value="GAA3683335.1"/>
    <property type="molecule type" value="Genomic_DNA"/>
</dbReference>
<dbReference type="PROSITE" id="PS51257">
    <property type="entry name" value="PROKAR_LIPOPROTEIN"/>
    <property type="match status" value="1"/>
</dbReference>
<dbReference type="InterPro" id="IPR025904">
    <property type="entry name" value="Tubulin-like"/>
</dbReference>
<protein>
    <recommendedName>
        <fullName evidence="3">Tubulin like</fullName>
    </recommendedName>
</protein>
<dbReference type="Pfam" id="PF13809">
    <property type="entry name" value="Tubulin_2"/>
    <property type="match status" value="1"/>
</dbReference>
<accession>A0ABP7CCG5</accession>
<organism evidence="1 2">
    <name type="scientific">Nonomuraea antimicrobica</name>
    <dbReference type="NCBI Taxonomy" id="561173"/>
    <lineage>
        <taxon>Bacteria</taxon>
        <taxon>Bacillati</taxon>
        <taxon>Actinomycetota</taxon>
        <taxon>Actinomycetes</taxon>
        <taxon>Streptosporangiales</taxon>
        <taxon>Streptosporangiaceae</taxon>
        <taxon>Nonomuraea</taxon>
    </lineage>
</organism>
<dbReference type="Gene3D" id="3.40.50.1440">
    <property type="entry name" value="Tubulin/FtsZ, GTPase domain"/>
    <property type="match status" value="1"/>
</dbReference>
<evidence type="ECO:0008006" key="3">
    <source>
        <dbReference type="Google" id="ProtNLM"/>
    </source>
</evidence>
<proteinExistence type="predicted"/>
<dbReference type="InterPro" id="IPR036525">
    <property type="entry name" value="Tubulin/FtsZ_GTPase_sf"/>
</dbReference>
<name>A0ABP7CCG5_9ACTN</name>
<reference evidence="2" key="1">
    <citation type="journal article" date="2019" name="Int. J. Syst. Evol. Microbiol.">
        <title>The Global Catalogue of Microorganisms (GCM) 10K type strain sequencing project: providing services to taxonomists for standard genome sequencing and annotation.</title>
        <authorList>
            <consortium name="The Broad Institute Genomics Platform"/>
            <consortium name="The Broad Institute Genome Sequencing Center for Infectious Disease"/>
            <person name="Wu L."/>
            <person name="Ma J."/>
        </authorList>
    </citation>
    <scope>NUCLEOTIDE SEQUENCE [LARGE SCALE GENOMIC DNA]</scope>
    <source>
        <strain evidence="2">JCM 16904</strain>
    </source>
</reference>
<evidence type="ECO:0000313" key="2">
    <source>
        <dbReference type="Proteomes" id="UP001500902"/>
    </source>
</evidence>
<keyword evidence="2" id="KW-1185">Reference proteome</keyword>
<gene>
    <name evidence="1" type="ORF">GCM10022224_054880</name>
</gene>
<dbReference type="RefSeq" id="WP_344884109.1">
    <property type="nucleotide sequence ID" value="NZ_BAAAZP010000100.1"/>
</dbReference>
<evidence type="ECO:0000313" key="1">
    <source>
        <dbReference type="EMBL" id="GAA3683335.1"/>
    </source>
</evidence>